<evidence type="ECO:0000256" key="2">
    <source>
        <dbReference type="ARBA" id="ARBA00010688"/>
    </source>
</evidence>
<keyword evidence="10" id="KW-0539">Nucleus</keyword>
<dbReference type="EC" id="2.7.1.20" evidence="3 10"/>
<evidence type="ECO:0000256" key="4">
    <source>
        <dbReference type="ARBA" id="ARBA00022679"/>
    </source>
</evidence>
<proteinExistence type="inferred from homology"/>
<keyword evidence="4 10" id="KW-0808">Transferase</keyword>
<dbReference type="GO" id="GO:0006144">
    <property type="term" value="P:purine nucleobase metabolic process"/>
    <property type="evidence" value="ECO:0007669"/>
    <property type="project" value="TreeGrafter"/>
</dbReference>
<organism evidence="12 13">
    <name type="scientific">Chironomus riparius</name>
    <dbReference type="NCBI Taxonomy" id="315576"/>
    <lineage>
        <taxon>Eukaryota</taxon>
        <taxon>Metazoa</taxon>
        <taxon>Ecdysozoa</taxon>
        <taxon>Arthropoda</taxon>
        <taxon>Hexapoda</taxon>
        <taxon>Insecta</taxon>
        <taxon>Pterygota</taxon>
        <taxon>Neoptera</taxon>
        <taxon>Endopterygota</taxon>
        <taxon>Diptera</taxon>
        <taxon>Nematocera</taxon>
        <taxon>Chironomoidea</taxon>
        <taxon>Chironomidae</taxon>
        <taxon>Chironominae</taxon>
        <taxon>Chironomus</taxon>
    </lineage>
</organism>
<reference evidence="12" key="2">
    <citation type="submission" date="2022-10" db="EMBL/GenBank/DDBJ databases">
        <authorList>
            <consortium name="ENA_rothamsted_submissions"/>
            <consortium name="culmorum"/>
            <person name="King R."/>
        </authorList>
    </citation>
    <scope>NUCLEOTIDE SEQUENCE</scope>
</reference>
<keyword evidence="8 10" id="KW-0067">ATP-binding</keyword>
<comment type="function">
    <text evidence="10">ATP dependent phosphorylation of adenosine and other related nucleoside analogs to monophosphate derivatives.</text>
</comment>
<dbReference type="PROSITE" id="PS00584">
    <property type="entry name" value="PFKB_KINASES_2"/>
    <property type="match status" value="1"/>
</dbReference>
<dbReference type="Gene3D" id="3.30.1110.10">
    <property type="match status" value="1"/>
</dbReference>
<dbReference type="PANTHER" id="PTHR45769:SF5">
    <property type="entry name" value="ADENOSINE KINASE"/>
    <property type="match status" value="1"/>
</dbReference>
<dbReference type="GO" id="GO:0004001">
    <property type="term" value="F:adenosine kinase activity"/>
    <property type="evidence" value="ECO:0007669"/>
    <property type="project" value="UniProtKB-UniRule"/>
</dbReference>
<dbReference type="PANTHER" id="PTHR45769">
    <property type="entry name" value="ADENOSINE KINASE"/>
    <property type="match status" value="1"/>
</dbReference>
<dbReference type="GO" id="GO:0005524">
    <property type="term" value="F:ATP binding"/>
    <property type="evidence" value="ECO:0007669"/>
    <property type="project" value="UniProtKB-UniRule"/>
</dbReference>
<comment type="pathway">
    <text evidence="1 10">Purine metabolism; AMP biosynthesis via salvage pathway; AMP from adenosine: step 1/1.</text>
</comment>
<evidence type="ECO:0000313" key="12">
    <source>
        <dbReference type="EMBL" id="CAG9799475.1"/>
    </source>
</evidence>
<feature type="active site" description="Proton acceptor" evidence="9">
    <location>
        <position position="313"/>
    </location>
</feature>
<evidence type="ECO:0000259" key="11">
    <source>
        <dbReference type="Pfam" id="PF00294"/>
    </source>
</evidence>
<evidence type="ECO:0000256" key="3">
    <source>
        <dbReference type="ARBA" id="ARBA00012119"/>
    </source>
</evidence>
<dbReference type="OrthoDB" id="432447at2759"/>
<reference evidence="12" key="1">
    <citation type="submission" date="2022-01" db="EMBL/GenBank/DDBJ databases">
        <authorList>
            <person name="King R."/>
        </authorList>
    </citation>
    <scope>NUCLEOTIDE SEQUENCE</scope>
</reference>
<name>A0A9N9RM51_9DIPT</name>
<dbReference type="InterPro" id="IPR011611">
    <property type="entry name" value="PfkB_dom"/>
</dbReference>
<evidence type="ECO:0000256" key="8">
    <source>
        <dbReference type="ARBA" id="ARBA00022840"/>
    </source>
</evidence>
<evidence type="ECO:0000256" key="1">
    <source>
        <dbReference type="ARBA" id="ARBA00004801"/>
    </source>
</evidence>
<evidence type="ECO:0000256" key="9">
    <source>
        <dbReference type="PIRSR" id="PIRSR601805-1"/>
    </source>
</evidence>
<dbReference type="GO" id="GO:0005829">
    <property type="term" value="C:cytosol"/>
    <property type="evidence" value="ECO:0007669"/>
    <property type="project" value="TreeGrafter"/>
</dbReference>
<dbReference type="Pfam" id="PF00294">
    <property type="entry name" value="PfkB"/>
    <property type="match status" value="1"/>
</dbReference>
<keyword evidence="10" id="KW-0460">Magnesium</keyword>
<keyword evidence="6 10" id="KW-0547">Nucleotide-binding</keyword>
<accession>A0A9N9RM51</accession>
<evidence type="ECO:0000256" key="10">
    <source>
        <dbReference type="RuleBase" id="RU368116"/>
    </source>
</evidence>
<keyword evidence="5 10" id="KW-0660">Purine salvage</keyword>
<keyword evidence="7 10" id="KW-0418">Kinase</keyword>
<keyword evidence="13" id="KW-1185">Reference proteome</keyword>
<evidence type="ECO:0000256" key="6">
    <source>
        <dbReference type="ARBA" id="ARBA00022741"/>
    </source>
</evidence>
<feature type="domain" description="Carbohydrate kinase PfkB" evidence="11">
    <location>
        <begin position="66"/>
        <end position="352"/>
    </location>
</feature>
<evidence type="ECO:0000256" key="5">
    <source>
        <dbReference type="ARBA" id="ARBA00022726"/>
    </source>
</evidence>
<dbReference type="AlphaFoldDB" id="A0A9N9RM51"/>
<dbReference type="GO" id="GO:0044209">
    <property type="term" value="P:AMP salvage"/>
    <property type="evidence" value="ECO:0007669"/>
    <property type="project" value="UniProtKB-UniRule"/>
</dbReference>
<gene>
    <name evidence="12" type="ORF">CHIRRI_LOCUS2441</name>
</gene>
<dbReference type="InterPro" id="IPR001805">
    <property type="entry name" value="Adenokinase"/>
</dbReference>
<dbReference type="SUPFAM" id="SSF53613">
    <property type="entry name" value="Ribokinase-like"/>
    <property type="match status" value="1"/>
</dbReference>
<comment type="subunit">
    <text evidence="10">Monomer.</text>
</comment>
<dbReference type="PRINTS" id="PR00989">
    <property type="entry name" value="ADENOKINASE"/>
</dbReference>
<dbReference type="CDD" id="cd01168">
    <property type="entry name" value="adenosine_kinase"/>
    <property type="match status" value="1"/>
</dbReference>
<dbReference type="GO" id="GO:0006166">
    <property type="term" value="P:purine ribonucleoside salvage"/>
    <property type="evidence" value="ECO:0007669"/>
    <property type="project" value="UniProtKB-KW"/>
</dbReference>
<comment type="subcellular location">
    <subcellularLocation>
        <location evidence="10">Nucleus</location>
    </subcellularLocation>
</comment>
<dbReference type="InterPro" id="IPR002173">
    <property type="entry name" value="Carboh/pur_kinase_PfkB_CS"/>
</dbReference>
<dbReference type="GO" id="GO:0005634">
    <property type="term" value="C:nucleus"/>
    <property type="evidence" value="ECO:0007669"/>
    <property type="project" value="UniProtKB-SubCell"/>
</dbReference>
<evidence type="ECO:0000256" key="7">
    <source>
        <dbReference type="ARBA" id="ARBA00022777"/>
    </source>
</evidence>
<sequence length="357" mass="39886">MTNDSLKSETSERYSSEMKSPKLLLFGNPLLDVTIQINNDELLKKYNIERNGQAEVPLDKLTNLFNDARARYRTFKYSLGGSCLNSSRILASLGQRDLAFYGAIGKDQNAKIVKEILKRGGVNSCLQELNTRTGTCVCLCQGSDRSLVANIGAALNCEKSHVQENIEKLTQDPDYYYIEGFFIPNKMEICRYLNDKFSENPNTLFITNLNAPYIVKTFQKNVTWMVQKADIIFGNRDEFEELATINGFQSMDDLLSDLFGKYSKSHRQKVVIITDGADPVIFLCGNKNGFESNTVAVPQVNIDDIKDTTGAGDSFVAGFLFAHMKGEEVKKCLEFGCKISAAVIQTLGCNLPKDVKF</sequence>
<dbReference type="Gene3D" id="3.40.1190.20">
    <property type="match status" value="1"/>
</dbReference>
<comment type="cofactor">
    <cofactor evidence="10">
        <name>Mg(2+)</name>
        <dbReference type="ChEBI" id="CHEBI:18420"/>
    </cofactor>
    <text evidence="10">Binds 3 Mg(2+) ions per subunit.</text>
</comment>
<comment type="similarity">
    <text evidence="2 10">Belongs to the carbohydrate kinase PfkB family.</text>
</comment>
<protein>
    <recommendedName>
        <fullName evidence="3 10">Adenosine kinase</fullName>
        <shortName evidence="10">AK</shortName>
        <ecNumber evidence="3 10">2.7.1.20</ecNumber>
    </recommendedName>
    <alternativeName>
        <fullName evidence="10">Adenosine 5'-phosphotransferase</fullName>
    </alternativeName>
</protein>
<dbReference type="Proteomes" id="UP001153620">
    <property type="component" value="Chromosome 1"/>
</dbReference>
<dbReference type="InterPro" id="IPR029056">
    <property type="entry name" value="Ribokinase-like"/>
</dbReference>
<evidence type="ECO:0000313" key="13">
    <source>
        <dbReference type="Proteomes" id="UP001153620"/>
    </source>
</evidence>
<comment type="catalytic activity">
    <reaction evidence="10">
        <text>adenosine + ATP = AMP + ADP + H(+)</text>
        <dbReference type="Rhea" id="RHEA:20824"/>
        <dbReference type="ChEBI" id="CHEBI:15378"/>
        <dbReference type="ChEBI" id="CHEBI:16335"/>
        <dbReference type="ChEBI" id="CHEBI:30616"/>
        <dbReference type="ChEBI" id="CHEBI:456215"/>
        <dbReference type="ChEBI" id="CHEBI:456216"/>
        <dbReference type="EC" id="2.7.1.20"/>
    </reaction>
</comment>
<dbReference type="EMBL" id="OU895877">
    <property type="protein sequence ID" value="CAG9799475.1"/>
    <property type="molecule type" value="Genomic_DNA"/>
</dbReference>